<keyword evidence="5 9" id="KW-0653">Protein transport</keyword>
<comment type="caution">
    <text evidence="10">The sequence shown here is derived from an EMBL/GenBank/DDBJ whole genome shotgun (WGS) entry which is preliminary data.</text>
</comment>
<dbReference type="Pfam" id="PF02416">
    <property type="entry name" value="TatA_B_E"/>
    <property type="match status" value="1"/>
</dbReference>
<evidence type="ECO:0000256" key="5">
    <source>
        <dbReference type="ARBA" id="ARBA00022927"/>
    </source>
</evidence>
<reference evidence="10 11" key="1">
    <citation type="submission" date="2018-04" db="EMBL/GenBank/DDBJ databases">
        <title>Adhaeribacter sp. HMF7616 genome sequencing and assembly.</title>
        <authorList>
            <person name="Kang H."/>
            <person name="Kang J."/>
            <person name="Cha I."/>
            <person name="Kim H."/>
            <person name="Joh K."/>
        </authorList>
    </citation>
    <scope>NUCLEOTIDE SEQUENCE [LARGE SCALE GENOMIC DNA]</scope>
    <source>
        <strain evidence="10 11">HMF7616</strain>
    </source>
</reference>
<comment type="subcellular location">
    <subcellularLocation>
        <location evidence="1 9">Cell membrane</location>
        <topology evidence="1 9">Single-pass membrane protein</topology>
    </subcellularLocation>
</comment>
<evidence type="ECO:0000256" key="7">
    <source>
        <dbReference type="ARBA" id="ARBA00023010"/>
    </source>
</evidence>
<dbReference type="EMBL" id="QASA01000001">
    <property type="protein sequence ID" value="RDC64654.1"/>
    <property type="molecule type" value="Genomic_DNA"/>
</dbReference>
<dbReference type="Gene3D" id="1.20.5.3310">
    <property type="match status" value="1"/>
</dbReference>
<evidence type="ECO:0000256" key="4">
    <source>
        <dbReference type="ARBA" id="ARBA00022692"/>
    </source>
</evidence>
<dbReference type="InterPro" id="IPR006312">
    <property type="entry name" value="TatA/E"/>
</dbReference>
<gene>
    <name evidence="9" type="primary">tatA</name>
    <name evidence="10" type="ORF">AHMF7616_03270</name>
</gene>
<dbReference type="OrthoDB" id="9812812at2"/>
<dbReference type="GO" id="GO:0033281">
    <property type="term" value="C:TAT protein transport complex"/>
    <property type="evidence" value="ECO:0007669"/>
    <property type="project" value="UniProtKB-UniRule"/>
</dbReference>
<keyword evidence="2 9" id="KW-0813">Transport</keyword>
<sequence>MAMNNVLAFIGGLGTSEVMVIMLVILLLFGAKRIPELAKGLGKGIREFKDATKEIKNEVENAVKDDTHPTSK</sequence>
<dbReference type="PANTHER" id="PTHR42982">
    <property type="entry name" value="SEC-INDEPENDENT PROTEIN TRANSLOCASE PROTEIN TATA"/>
    <property type="match status" value="1"/>
</dbReference>
<dbReference type="InterPro" id="IPR003369">
    <property type="entry name" value="TatA/B/E"/>
</dbReference>
<dbReference type="GO" id="GO:0043953">
    <property type="term" value="P:protein transport by the Tat complex"/>
    <property type="evidence" value="ECO:0007669"/>
    <property type="project" value="UniProtKB-UniRule"/>
</dbReference>
<protein>
    <recommendedName>
        <fullName evidence="9">Sec-independent protein translocase protein TatA</fullName>
    </recommendedName>
</protein>
<evidence type="ECO:0000256" key="9">
    <source>
        <dbReference type="HAMAP-Rule" id="MF_00236"/>
    </source>
</evidence>
<comment type="similarity">
    <text evidence="9">Belongs to the TatA/E family.</text>
</comment>
<dbReference type="AlphaFoldDB" id="A0A369QIV9"/>
<accession>A0A369QIV9</accession>
<organism evidence="10 11">
    <name type="scientific">Adhaeribacter pallidiroseus</name>
    <dbReference type="NCBI Taxonomy" id="2072847"/>
    <lineage>
        <taxon>Bacteria</taxon>
        <taxon>Pseudomonadati</taxon>
        <taxon>Bacteroidota</taxon>
        <taxon>Cytophagia</taxon>
        <taxon>Cytophagales</taxon>
        <taxon>Hymenobacteraceae</taxon>
        <taxon>Adhaeribacter</taxon>
    </lineage>
</organism>
<proteinExistence type="inferred from homology"/>
<keyword evidence="3 9" id="KW-1003">Cell membrane</keyword>
<dbReference type="GO" id="GO:0008320">
    <property type="term" value="F:protein transmembrane transporter activity"/>
    <property type="evidence" value="ECO:0007669"/>
    <property type="project" value="UniProtKB-UniRule"/>
</dbReference>
<evidence type="ECO:0000256" key="1">
    <source>
        <dbReference type="ARBA" id="ARBA00004162"/>
    </source>
</evidence>
<evidence type="ECO:0000313" key="10">
    <source>
        <dbReference type="EMBL" id="RDC64654.1"/>
    </source>
</evidence>
<evidence type="ECO:0000256" key="8">
    <source>
        <dbReference type="ARBA" id="ARBA00023136"/>
    </source>
</evidence>
<dbReference type="NCBIfam" id="TIGR01411">
    <property type="entry name" value="tatAE"/>
    <property type="match status" value="1"/>
</dbReference>
<keyword evidence="7 9" id="KW-0811">Translocation</keyword>
<keyword evidence="4 9" id="KW-0812">Transmembrane</keyword>
<evidence type="ECO:0000256" key="3">
    <source>
        <dbReference type="ARBA" id="ARBA00022475"/>
    </source>
</evidence>
<keyword evidence="6 9" id="KW-1133">Transmembrane helix</keyword>
<dbReference type="Proteomes" id="UP000253919">
    <property type="component" value="Unassembled WGS sequence"/>
</dbReference>
<evidence type="ECO:0000313" key="11">
    <source>
        <dbReference type="Proteomes" id="UP000253919"/>
    </source>
</evidence>
<evidence type="ECO:0000256" key="6">
    <source>
        <dbReference type="ARBA" id="ARBA00022989"/>
    </source>
</evidence>
<dbReference type="HAMAP" id="MF_00236">
    <property type="entry name" value="TatA_E"/>
    <property type="match status" value="1"/>
</dbReference>
<dbReference type="RefSeq" id="WP_115373776.1">
    <property type="nucleotide sequence ID" value="NZ_QASA01000001.1"/>
</dbReference>
<name>A0A369QIV9_9BACT</name>
<evidence type="ECO:0000256" key="2">
    <source>
        <dbReference type="ARBA" id="ARBA00022448"/>
    </source>
</evidence>
<comment type="subunit">
    <text evidence="9">Forms a complex with TatC.</text>
</comment>
<dbReference type="PRINTS" id="PR01506">
    <property type="entry name" value="TATBPROTEIN"/>
</dbReference>
<feature type="transmembrane region" description="Helical" evidence="9">
    <location>
        <begin position="6"/>
        <end position="29"/>
    </location>
</feature>
<keyword evidence="8 9" id="KW-0472">Membrane</keyword>
<keyword evidence="11" id="KW-1185">Reference proteome</keyword>
<comment type="function">
    <text evidence="9">Part of the twin-arginine translocation (Tat) system that transports large folded proteins containing a characteristic twin-arginine motif in their signal peptide across membranes. TatA could form the protein-conducting channel of the Tat system.</text>
</comment>
<dbReference type="PANTHER" id="PTHR42982:SF1">
    <property type="entry name" value="SEC-INDEPENDENT PROTEIN TRANSLOCASE PROTEIN TATA"/>
    <property type="match status" value="1"/>
</dbReference>